<accession>A0AB40BX02</accession>
<feature type="region of interest" description="Disordered" evidence="1">
    <location>
        <begin position="235"/>
        <end position="309"/>
    </location>
</feature>
<dbReference type="PANTHER" id="PTHR31315:SF1">
    <property type="entry name" value="PROTEIN SIP5"/>
    <property type="match status" value="1"/>
</dbReference>
<dbReference type="InterPro" id="IPR039301">
    <property type="entry name" value="Sip5/DA2"/>
</dbReference>
<evidence type="ECO:0000313" key="2">
    <source>
        <dbReference type="Proteomes" id="UP001515500"/>
    </source>
</evidence>
<dbReference type="GeneID" id="120268777"/>
<feature type="compositionally biased region" description="Low complexity" evidence="1">
    <location>
        <begin position="279"/>
        <end position="293"/>
    </location>
</feature>
<protein>
    <submittedName>
        <fullName evidence="3">E3 ubiquitin-protein ligase GW2-like isoform X1</fullName>
    </submittedName>
</protein>
<keyword evidence="2" id="KW-1185">Reference proteome</keyword>
<evidence type="ECO:0000256" key="1">
    <source>
        <dbReference type="SAM" id="MobiDB-lite"/>
    </source>
</evidence>
<dbReference type="Proteomes" id="UP001515500">
    <property type="component" value="Chromosome 9"/>
</dbReference>
<proteinExistence type="predicted"/>
<reference evidence="3" key="1">
    <citation type="submission" date="2025-08" db="UniProtKB">
        <authorList>
            <consortium name="RefSeq"/>
        </authorList>
    </citation>
    <scope>IDENTIFICATION</scope>
</reference>
<dbReference type="AlphaFoldDB" id="A0AB40BX02"/>
<feature type="compositionally biased region" description="Polar residues" evidence="1">
    <location>
        <begin position="248"/>
        <end position="268"/>
    </location>
</feature>
<organism evidence="2 3">
    <name type="scientific">Dioscorea cayennensis subsp. rotundata</name>
    <name type="common">White Guinea yam</name>
    <name type="synonym">Dioscorea rotundata</name>
    <dbReference type="NCBI Taxonomy" id="55577"/>
    <lineage>
        <taxon>Eukaryota</taxon>
        <taxon>Viridiplantae</taxon>
        <taxon>Streptophyta</taxon>
        <taxon>Embryophyta</taxon>
        <taxon>Tracheophyta</taxon>
        <taxon>Spermatophyta</taxon>
        <taxon>Magnoliopsida</taxon>
        <taxon>Liliopsida</taxon>
        <taxon>Dioscoreales</taxon>
        <taxon>Dioscoreaceae</taxon>
        <taxon>Dioscorea</taxon>
    </lineage>
</organism>
<sequence length="309" mass="35103">MGNWIFARAAVRRRVEDHLTRPRRLSRQLSNVDYKKLRKLIVSGKLAPCFDALDDAFFDDLEECPICFFYYPSLNRSRCCEKGICTECFLQMKPTDVSQKIQCPYCKYSCYAVEYRGARTTEEKDIDLAEEQKVIEAKMRMQFESQNEKNISLPDQSHLISSEVQSPASTNAEQSGDVNGSNVEDQNGTLIQESTENNYSLTRNICRARCRHERVHTSLEEVMLMETIWQSIQDARVDRSENKEPSESSDTIESQIEMNPELNNSKISASFDDGECHSSKSSSPDNNSPQDNPLKVIDVVGSSNSTSTS</sequence>
<gene>
    <name evidence="3" type="primary">LOC120268777</name>
</gene>
<feature type="compositionally biased region" description="Basic and acidic residues" evidence="1">
    <location>
        <begin position="235"/>
        <end position="246"/>
    </location>
</feature>
<dbReference type="GO" id="GO:0005737">
    <property type="term" value="C:cytoplasm"/>
    <property type="evidence" value="ECO:0007669"/>
    <property type="project" value="TreeGrafter"/>
</dbReference>
<name>A0AB40BX02_DIOCR</name>
<feature type="region of interest" description="Disordered" evidence="1">
    <location>
        <begin position="160"/>
        <end position="185"/>
    </location>
</feature>
<dbReference type="PANTHER" id="PTHR31315">
    <property type="entry name" value="PROTEIN SIP5"/>
    <property type="match status" value="1"/>
</dbReference>
<evidence type="ECO:0000313" key="3">
    <source>
        <dbReference type="RefSeq" id="XP_039131985.1"/>
    </source>
</evidence>
<dbReference type="RefSeq" id="XP_039131985.1">
    <property type="nucleotide sequence ID" value="XM_039276051.1"/>
</dbReference>